<organism evidence="2 3">
    <name type="scientific">Streptomyces hainanensis</name>
    <dbReference type="NCBI Taxonomy" id="402648"/>
    <lineage>
        <taxon>Bacteria</taxon>
        <taxon>Bacillati</taxon>
        <taxon>Actinomycetota</taxon>
        <taxon>Actinomycetes</taxon>
        <taxon>Kitasatosporales</taxon>
        <taxon>Streptomycetaceae</taxon>
        <taxon>Streptomyces</taxon>
    </lineage>
</organism>
<dbReference type="Proteomes" id="UP000295345">
    <property type="component" value="Unassembled WGS sequence"/>
</dbReference>
<accession>A0A4R4T9T4</accession>
<name>A0A4R4T9T4_9ACTN</name>
<dbReference type="AlphaFoldDB" id="A0A4R4T9T4"/>
<feature type="domain" description="DUF397" evidence="1">
    <location>
        <begin position="4"/>
        <end position="56"/>
    </location>
</feature>
<evidence type="ECO:0000313" key="3">
    <source>
        <dbReference type="Proteomes" id="UP000295345"/>
    </source>
</evidence>
<protein>
    <submittedName>
        <fullName evidence="2">DUF397 domain-containing protein</fullName>
    </submittedName>
</protein>
<dbReference type="Pfam" id="PF04149">
    <property type="entry name" value="DUF397"/>
    <property type="match status" value="1"/>
</dbReference>
<dbReference type="EMBL" id="SMKI01000168">
    <property type="protein sequence ID" value="TDC74011.1"/>
    <property type="molecule type" value="Genomic_DNA"/>
</dbReference>
<reference evidence="2 3" key="1">
    <citation type="submission" date="2019-03" db="EMBL/GenBank/DDBJ databases">
        <title>Draft genome sequences of novel Actinobacteria.</title>
        <authorList>
            <person name="Sahin N."/>
            <person name="Ay H."/>
            <person name="Saygin H."/>
        </authorList>
    </citation>
    <scope>NUCLEOTIDE SEQUENCE [LARGE SCALE GENOMIC DNA]</scope>
    <source>
        <strain evidence="2 3">DSM 41900</strain>
    </source>
</reference>
<dbReference type="InterPro" id="IPR007278">
    <property type="entry name" value="DUF397"/>
</dbReference>
<keyword evidence="3" id="KW-1185">Reference proteome</keyword>
<evidence type="ECO:0000313" key="2">
    <source>
        <dbReference type="EMBL" id="TDC74011.1"/>
    </source>
</evidence>
<evidence type="ECO:0000259" key="1">
    <source>
        <dbReference type="Pfam" id="PF04149"/>
    </source>
</evidence>
<dbReference type="OrthoDB" id="3402668at2"/>
<proteinExistence type="predicted"/>
<gene>
    <name evidence="2" type="ORF">E1283_17215</name>
</gene>
<sequence>MAGLEWQKSSFSDSPDQDCIELAIAVDSLLLRESDDPVAVLPAQPARVAALLAAIKGGGWSARG</sequence>
<dbReference type="RefSeq" id="WP_132818944.1">
    <property type="nucleotide sequence ID" value="NZ_SMKI01000168.1"/>
</dbReference>
<comment type="caution">
    <text evidence="2">The sequence shown here is derived from an EMBL/GenBank/DDBJ whole genome shotgun (WGS) entry which is preliminary data.</text>
</comment>